<evidence type="ECO:0000256" key="1">
    <source>
        <dbReference type="SAM" id="MobiDB-lite"/>
    </source>
</evidence>
<dbReference type="EMBL" id="JAVRRT010000003">
    <property type="protein sequence ID" value="KAK5173922.1"/>
    <property type="molecule type" value="Genomic_DNA"/>
</dbReference>
<dbReference type="InterPro" id="IPR019448">
    <property type="entry name" value="NT-C2"/>
</dbReference>
<dbReference type="InterPro" id="IPR039931">
    <property type="entry name" value="EEIG1/2-like"/>
</dbReference>
<gene>
    <name evidence="3" type="ORF">LTR77_002603</name>
</gene>
<evidence type="ECO:0000313" key="4">
    <source>
        <dbReference type="Proteomes" id="UP001337655"/>
    </source>
</evidence>
<dbReference type="PROSITE" id="PS51840">
    <property type="entry name" value="C2_NT"/>
    <property type="match status" value="1"/>
</dbReference>
<accession>A0AAV9PLP5</accession>
<dbReference type="Proteomes" id="UP001337655">
    <property type="component" value="Unassembled WGS sequence"/>
</dbReference>
<organism evidence="3 4">
    <name type="scientific">Saxophila tyrrhenica</name>
    <dbReference type="NCBI Taxonomy" id="1690608"/>
    <lineage>
        <taxon>Eukaryota</taxon>
        <taxon>Fungi</taxon>
        <taxon>Dikarya</taxon>
        <taxon>Ascomycota</taxon>
        <taxon>Pezizomycotina</taxon>
        <taxon>Dothideomycetes</taxon>
        <taxon>Dothideomycetidae</taxon>
        <taxon>Mycosphaerellales</taxon>
        <taxon>Extremaceae</taxon>
        <taxon>Saxophila</taxon>
    </lineage>
</organism>
<sequence length="404" mass="43817">MPSLLKPPKLWNHHASSNSSDNNNPPTADDPRSSAGMSSAFVSKSRRVRFDLTLKIIDLNNVPLVSGTSFIKWHLPSSTAAEHRGRTEKCAIRDHRVAYDYEKRIPVRLTVGKDGMLQECSVDFEILQEYGAGGRGERIRLGDVKLNLAEYVEASETPASPGAAGPGQGEEGVVRRYLMQESKINSTLKLGIHMRHVEGTRDFYAPPLRTAPVFGGIAGIIHSSEPAATAQRMNVSGGVDAAGASPELGAEGQDMAVPNLSSRNKEVGEMQDMYRRTLAAFWASQPGELRADECIEDIFAGGDGWGKNGRPEIPAGKAERKEGTAGFGRRNSRDRSGTSTPNPQDGSGGEAPKMAQGGGRGIMGRHHHKHGKNKNMTRKQHGEVEEQDCREDLISWRIGEAAYA</sequence>
<dbReference type="PANTHER" id="PTHR21456:SF1">
    <property type="entry name" value="C2 NT-TYPE DOMAIN-CONTAINING PROTEIN"/>
    <property type="match status" value="1"/>
</dbReference>
<comment type="caution">
    <text evidence="3">The sequence shown here is derived from an EMBL/GenBank/DDBJ whole genome shotgun (WGS) entry which is preliminary data.</text>
</comment>
<protein>
    <recommendedName>
        <fullName evidence="2">C2 NT-type domain-containing protein</fullName>
    </recommendedName>
</protein>
<dbReference type="GeneID" id="89923950"/>
<evidence type="ECO:0000313" key="3">
    <source>
        <dbReference type="EMBL" id="KAK5173922.1"/>
    </source>
</evidence>
<reference evidence="3 4" key="1">
    <citation type="submission" date="2023-08" db="EMBL/GenBank/DDBJ databases">
        <title>Black Yeasts Isolated from many extreme environments.</title>
        <authorList>
            <person name="Coleine C."/>
            <person name="Stajich J.E."/>
            <person name="Selbmann L."/>
        </authorList>
    </citation>
    <scope>NUCLEOTIDE SEQUENCE [LARGE SCALE GENOMIC DNA]</scope>
    <source>
        <strain evidence="3 4">CCFEE 5935</strain>
    </source>
</reference>
<keyword evidence="4" id="KW-1185">Reference proteome</keyword>
<dbReference type="Pfam" id="PF10358">
    <property type="entry name" value="NT-C2"/>
    <property type="match status" value="1"/>
</dbReference>
<feature type="compositionally biased region" description="Basic residues" evidence="1">
    <location>
        <begin position="363"/>
        <end position="379"/>
    </location>
</feature>
<feature type="region of interest" description="Disordered" evidence="1">
    <location>
        <begin position="301"/>
        <end position="390"/>
    </location>
</feature>
<proteinExistence type="predicted"/>
<dbReference type="PANTHER" id="PTHR21456">
    <property type="entry name" value="FAMILY WITH SEQUENCE SIMILARITY 102"/>
    <property type="match status" value="1"/>
</dbReference>
<dbReference type="RefSeq" id="XP_064662617.1">
    <property type="nucleotide sequence ID" value="XM_064799862.1"/>
</dbReference>
<dbReference type="AlphaFoldDB" id="A0AAV9PLP5"/>
<feature type="region of interest" description="Disordered" evidence="1">
    <location>
        <begin position="1"/>
        <end position="38"/>
    </location>
</feature>
<feature type="domain" description="C2 NT-type" evidence="2">
    <location>
        <begin position="40"/>
        <end position="196"/>
    </location>
</feature>
<evidence type="ECO:0000259" key="2">
    <source>
        <dbReference type="PROSITE" id="PS51840"/>
    </source>
</evidence>
<name>A0AAV9PLP5_9PEZI</name>